<evidence type="ECO:0000256" key="1">
    <source>
        <dbReference type="ARBA" id="ARBA00004651"/>
    </source>
</evidence>
<dbReference type="RefSeq" id="WP_006203834.1">
    <property type="nucleotide sequence ID" value="NZ_AGSN01000137.1"/>
</dbReference>
<feature type="transmembrane region" description="Helical" evidence="11">
    <location>
        <begin position="169"/>
        <end position="188"/>
    </location>
</feature>
<comment type="subunit">
    <text evidence="2">The complex is composed of two ATP-binding proteins (LsrA), two transmembrane proteins (LsrC and LsrD) and a solute-binding protein (LsrB).</text>
</comment>
<reference evidence="12 13" key="1">
    <citation type="journal article" date="2012" name="J. Bacteriol.">
        <title>Draft Genome Sequence of Plant Growth-Promoting Rhizobium Mesorhizobium amorphae, Isolated from Zinc-Lead Mine Tailings.</title>
        <authorList>
            <person name="Hao X."/>
            <person name="Lin Y."/>
            <person name="Johnstone L."/>
            <person name="Baltrus D.A."/>
            <person name="Miller S.J."/>
            <person name="Wei G."/>
            <person name="Rensing C."/>
        </authorList>
    </citation>
    <scope>NUCLEOTIDE SEQUENCE [LARGE SCALE GENOMIC DNA]</scope>
    <source>
        <strain evidence="12 13">CCNWGS0123</strain>
    </source>
</reference>
<evidence type="ECO:0000256" key="3">
    <source>
        <dbReference type="ARBA" id="ARBA00022448"/>
    </source>
</evidence>
<dbReference type="EMBL" id="AGSN01000137">
    <property type="protein sequence ID" value="EHH10075.1"/>
    <property type="molecule type" value="Genomic_DNA"/>
</dbReference>
<keyword evidence="7 11" id="KW-1133">Transmembrane helix</keyword>
<evidence type="ECO:0000313" key="13">
    <source>
        <dbReference type="Proteomes" id="UP000002949"/>
    </source>
</evidence>
<protein>
    <recommendedName>
        <fullName evidence="10">Autoinducer 2 import system permease protein LsrD</fullName>
    </recommendedName>
</protein>
<dbReference type="CDD" id="cd06579">
    <property type="entry name" value="TM_PBP1_transp_AraH_like"/>
    <property type="match status" value="1"/>
</dbReference>
<feature type="transmembrane region" description="Helical" evidence="11">
    <location>
        <begin position="300"/>
        <end position="319"/>
    </location>
</feature>
<dbReference type="PATRIC" id="fig|1082933.3.peg.4047"/>
<dbReference type="GO" id="GO:0022857">
    <property type="term" value="F:transmembrane transporter activity"/>
    <property type="evidence" value="ECO:0007669"/>
    <property type="project" value="InterPro"/>
</dbReference>
<dbReference type="Pfam" id="PF02653">
    <property type="entry name" value="BPD_transp_2"/>
    <property type="match status" value="1"/>
</dbReference>
<feature type="transmembrane region" description="Helical" evidence="11">
    <location>
        <begin position="120"/>
        <end position="138"/>
    </location>
</feature>
<feature type="transmembrane region" description="Helical" evidence="11">
    <location>
        <begin position="89"/>
        <end position="114"/>
    </location>
</feature>
<dbReference type="PANTHER" id="PTHR32196">
    <property type="entry name" value="ABC TRANSPORTER PERMEASE PROTEIN YPHD-RELATED-RELATED"/>
    <property type="match status" value="1"/>
</dbReference>
<dbReference type="OrthoDB" id="9083442at2"/>
<gene>
    <name evidence="12" type="ORF">MEA186_20779</name>
</gene>
<keyword evidence="6 11" id="KW-0812">Transmembrane</keyword>
<organism evidence="12 13">
    <name type="scientific">Mesorhizobium amorphae CCNWGS0123</name>
    <dbReference type="NCBI Taxonomy" id="1082933"/>
    <lineage>
        <taxon>Bacteria</taxon>
        <taxon>Pseudomonadati</taxon>
        <taxon>Pseudomonadota</taxon>
        <taxon>Alphaproteobacteria</taxon>
        <taxon>Hyphomicrobiales</taxon>
        <taxon>Phyllobacteriaceae</taxon>
        <taxon>Mesorhizobium</taxon>
    </lineage>
</organism>
<comment type="function">
    <text evidence="9">Part of the ABC transporter complex LsrABCD involved in autoinducer 2 (AI-2) import. Probably responsible for the translocation of the substrate across the membrane.</text>
</comment>
<sequence length="328" mass="33454">MTRFFRNQGWVAGLFALFLALFVLTKLIQPGYGSGDFGSLVRAVLPYAFAVAAQTVVVIAGGIDLSVAAMMALTSVTAASMMNGASEEYALFVVPFVLAMGLVLGALNGILIVVTRVPDIVVTLATLFVLQGAALLVLGAPGGAAAEWLKASIVGTLPIPGLPDSIDAWVPKALVLLVVCLCIIWIPLRRSKLGLSIYAIGSSELAAFRSGVPVARTRIIAYALSGLFAAMGGLALTMSTGIGAPIPGPYLLASVAAVVLGGVALGGGKGGLLGPIVAVFVLRLVRTDLTLLAIDPNVTAIIEGAIMVAVVMFGAFITIRGRPAGAMP</sequence>
<proteinExistence type="predicted"/>
<evidence type="ECO:0000256" key="5">
    <source>
        <dbReference type="ARBA" id="ARBA00022519"/>
    </source>
</evidence>
<evidence type="ECO:0000256" key="2">
    <source>
        <dbReference type="ARBA" id="ARBA00011262"/>
    </source>
</evidence>
<evidence type="ECO:0000256" key="9">
    <source>
        <dbReference type="ARBA" id="ARBA00025439"/>
    </source>
</evidence>
<dbReference type="PANTHER" id="PTHR32196:SF71">
    <property type="entry name" value="AUTOINDUCER 2 IMPORT SYSTEM PERMEASE PROTEIN LSRD"/>
    <property type="match status" value="1"/>
</dbReference>
<evidence type="ECO:0000256" key="8">
    <source>
        <dbReference type="ARBA" id="ARBA00023136"/>
    </source>
</evidence>
<evidence type="ECO:0000256" key="10">
    <source>
        <dbReference type="ARBA" id="ARBA00039381"/>
    </source>
</evidence>
<keyword evidence="3" id="KW-0813">Transport</keyword>
<dbReference type="KEGG" id="mamo:A6B35_28555"/>
<accession>G6YDW3</accession>
<keyword evidence="5" id="KW-0997">Cell inner membrane</keyword>
<keyword evidence="4" id="KW-1003">Cell membrane</keyword>
<keyword evidence="13" id="KW-1185">Reference proteome</keyword>
<dbReference type="eggNOG" id="COG1172">
    <property type="taxonomic scope" value="Bacteria"/>
</dbReference>
<keyword evidence="8 11" id="KW-0472">Membrane</keyword>
<dbReference type="InterPro" id="IPR001851">
    <property type="entry name" value="ABC_transp_permease"/>
</dbReference>
<feature type="transmembrane region" description="Helical" evidence="11">
    <location>
        <begin position="219"/>
        <end position="242"/>
    </location>
</feature>
<comment type="subcellular location">
    <subcellularLocation>
        <location evidence="1">Cell membrane</location>
        <topology evidence="1">Multi-pass membrane protein</topology>
    </subcellularLocation>
</comment>
<evidence type="ECO:0000256" key="6">
    <source>
        <dbReference type="ARBA" id="ARBA00022692"/>
    </source>
</evidence>
<evidence type="ECO:0000256" key="4">
    <source>
        <dbReference type="ARBA" id="ARBA00022475"/>
    </source>
</evidence>
<dbReference type="Proteomes" id="UP000002949">
    <property type="component" value="Unassembled WGS sequence"/>
</dbReference>
<dbReference type="AlphaFoldDB" id="G6YDW3"/>
<name>G6YDW3_9HYPH</name>
<dbReference type="GO" id="GO:0005886">
    <property type="term" value="C:plasma membrane"/>
    <property type="evidence" value="ECO:0007669"/>
    <property type="project" value="UniProtKB-SubCell"/>
</dbReference>
<evidence type="ECO:0000256" key="11">
    <source>
        <dbReference type="SAM" id="Phobius"/>
    </source>
</evidence>
<evidence type="ECO:0000256" key="7">
    <source>
        <dbReference type="ARBA" id="ARBA00022989"/>
    </source>
</evidence>
<evidence type="ECO:0000313" key="12">
    <source>
        <dbReference type="EMBL" id="EHH10075.1"/>
    </source>
</evidence>
<feature type="transmembrane region" description="Helical" evidence="11">
    <location>
        <begin position="49"/>
        <end position="77"/>
    </location>
</feature>
<dbReference type="STRING" id="1082933.A6B35_28555"/>
<feature type="transmembrane region" description="Helical" evidence="11">
    <location>
        <begin position="272"/>
        <end position="294"/>
    </location>
</feature>